<feature type="transmembrane region" description="Helical" evidence="2">
    <location>
        <begin position="494"/>
        <end position="511"/>
    </location>
</feature>
<organism evidence="3 4">
    <name type="scientific">Hondaea fermentalgiana</name>
    <dbReference type="NCBI Taxonomy" id="2315210"/>
    <lineage>
        <taxon>Eukaryota</taxon>
        <taxon>Sar</taxon>
        <taxon>Stramenopiles</taxon>
        <taxon>Bigyra</taxon>
        <taxon>Labyrinthulomycetes</taxon>
        <taxon>Thraustochytrida</taxon>
        <taxon>Thraustochytriidae</taxon>
        <taxon>Hondaea</taxon>
    </lineage>
</organism>
<evidence type="ECO:0008006" key="5">
    <source>
        <dbReference type="Google" id="ProtNLM"/>
    </source>
</evidence>
<feature type="transmembrane region" description="Helical" evidence="2">
    <location>
        <begin position="423"/>
        <end position="447"/>
    </location>
</feature>
<reference evidence="3 4" key="1">
    <citation type="submission" date="2017-12" db="EMBL/GenBank/DDBJ databases">
        <title>Sequencing, de novo assembly and annotation of complete genome of a new Thraustochytrid species, strain FCC1311.</title>
        <authorList>
            <person name="Sedici K."/>
            <person name="Godart F."/>
            <person name="Aiese Cigliano R."/>
            <person name="Sanseverino W."/>
            <person name="Barakat M."/>
            <person name="Ortet P."/>
            <person name="Marechal E."/>
            <person name="Cagnac O."/>
            <person name="Amato A."/>
        </authorList>
    </citation>
    <scope>NUCLEOTIDE SEQUENCE [LARGE SCALE GENOMIC DNA]</scope>
</reference>
<keyword evidence="2" id="KW-0472">Membrane</keyword>
<keyword evidence="2" id="KW-0812">Transmembrane</keyword>
<name>A0A2R5GDR2_9STRA</name>
<comment type="caution">
    <text evidence="3">The sequence shown here is derived from an EMBL/GenBank/DDBJ whole genome shotgun (WGS) entry which is preliminary data.</text>
</comment>
<feature type="region of interest" description="Disordered" evidence="1">
    <location>
        <begin position="253"/>
        <end position="317"/>
    </location>
</feature>
<feature type="transmembrane region" description="Helical" evidence="2">
    <location>
        <begin position="459"/>
        <end position="482"/>
    </location>
</feature>
<evidence type="ECO:0000256" key="2">
    <source>
        <dbReference type="SAM" id="Phobius"/>
    </source>
</evidence>
<feature type="transmembrane region" description="Helical" evidence="2">
    <location>
        <begin position="390"/>
        <end position="411"/>
    </location>
</feature>
<feature type="transmembrane region" description="Helical" evidence="2">
    <location>
        <begin position="161"/>
        <end position="183"/>
    </location>
</feature>
<dbReference type="AlphaFoldDB" id="A0A2R5GDR2"/>
<proteinExistence type="predicted"/>
<dbReference type="GO" id="GO:0008233">
    <property type="term" value="F:peptidase activity"/>
    <property type="evidence" value="ECO:0007669"/>
    <property type="project" value="InterPro"/>
</dbReference>
<protein>
    <recommendedName>
        <fullName evidence="5">Protease PrsW</fullName>
    </recommendedName>
</protein>
<feature type="compositionally biased region" description="Polar residues" evidence="1">
    <location>
        <begin position="299"/>
        <end position="314"/>
    </location>
</feature>
<evidence type="ECO:0000313" key="3">
    <source>
        <dbReference type="EMBL" id="GBG26793.1"/>
    </source>
</evidence>
<feature type="transmembrane region" description="Helical" evidence="2">
    <location>
        <begin position="217"/>
        <end position="234"/>
    </location>
</feature>
<dbReference type="EMBL" id="BEYU01000024">
    <property type="protein sequence ID" value="GBG26793.1"/>
    <property type="molecule type" value="Genomic_DNA"/>
</dbReference>
<dbReference type="Proteomes" id="UP000241890">
    <property type="component" value="Unassembled WGS sequence"/>
</dbReference>
<evidence type="ECO:0000313" key="4">
    <source>
        <dbReference type="Proteomes" id="UP000241890"/>
    </source>
</evidence>
<sequence>MRRRDDDGALEGASELGWMFEASPDDLQVPVPEVPTAGRSQWRKDFARKLAQSTTLGNLRGDAWTVARKKKRKRQRVRGFRALVPGYDVENASFMSVAAWTSLVVITCMLAHEIVTKSLSNGIALFVLMIPPVTGLYTAAQRWEHKRVEASVVKELFLKGFGPGFLLLLFIEMFCAVTMLSYYCYKVDCSNNDGLRDISMLRDLRQLARILYQTSPMRGLLVAVVLCFFTAGLLEESTKLFFVSSAIRFMPPPQHARRPPPLRSPPPLASPPLPPGMAHRPASLMGTNSSVSAVVPDPDQQSHFGSPTTASSPTGLFGAAGNGATPMGANLSSFGYGADVGVTGSGLIPDAEMAAASTSNVEGGAAGVVDVALLEPEGKPDPGVTSGHGIVVYFLAFSAGLATSESMLYLICLANTPPDALRMALARVCFSLPMHAACGCFTGLGLIERYFKSGLSWFRVLLPAVILHGLYDFLLLLLRVTPLIDYLTEDQVEAVKYALSLIILIGTLSALRRRLRVYFFSSEH</sequence>
<dbReference type="InParanoid" id="A0A2R5GDR2"/>
<feature type="compositionally biased region" description="Pro residues" evidence="1">
    <location>
        <begin position="261"/>
        <end position="275"/>
    </location>
</feature>
<accession>A0A2R5GDR2</accession>
<feature type="transmembrane region" description="Helical" evidence="2">
    <location>
        <begin position="121"/>
        <end position="140"/>
    </location>
</feature>
<dbReference type="Pfam" id="PF13367">
    <property type="entry name" value="PrsW-protease"/>
    <property type="match status" value="1"/>
</dbReference>
<keyword evidence="2" id="KW-1133">Transmembrane helix</keyword>
<keyword evidence="4" id="KW-1185">Reference proteome</keyword>
<gene>
    <name evidence="3" type="ORF">FCC1311_030152</name>
</gene>
<evidence type="ECO:0000256" key="1">
    <source>
        <dbReference type="SAM" id="MobiDB-lite"/>
    </source>
</evidence>
<dbReference type="InterPro" id="IPR026898">
    <property type="entry name" value="PrsW"/>
</dbReference>